<evidence type="ECO:0000256" key="1">
    <source>
        <dbReference type="ARBA" id="ARBA00010835"/>
    </source>
</evidence>
<dbReference type="AlphaFoldDB" id="A0A2G9U3U4"/>
<keyword evidence="5" id="KW-0378">Hydrolase</keyword>
<accession>A0A2G9U3U4</accession>
<reference evidence="5 6" key="1">
    <citation type="submission" date="2015-09" db="EMBL/GenBank/DDBJ databases">
        <title>Draft genome of the parasitic nematode Teladorsagia circumcincta isolate WARC Sus (inbred).</title>
        <authorList>
            <person name="Mitreva M."/>
        </authorList>
    </citation>
    <scope>NUCLEOTIDE SEQUENCE [LARGE SCALE GENOMIC DNA]</scope>
    <source>
        <strain evidence="5 6">S</strain>
    </source>
</reference>
<comment type="similarity">
    <text evidence="1">Belongs to the prokaryotic/mitochondrial release factor family.</text>
</comment>
<dbReference type="PROSITE" id="PS00745">
    <property type="entry name" value="RF_PROK_I"/>
    <property type="match status" value="1"/>
</dbReference>
<dbReference type="Pfam" id="PF03462">
    <property type="entry name" value="PCRF"/>
    <property type="match status" value="1"/>
</dbReference>
<gene>
    <name evidence="5" type="ORF">TELCIR_14201</name>
</gene>
<dbReference type="PANTHER" id="PTHR43804:SF7">
    <property type="entry name" value="LD18447P"/>
    <property type="match status" value="1"/>
</dbReference>
<dbReference type="GO" id="GO:0003747">
    <property type="term" value="F:translation release factor activity"/>
    <property type="evidence" value="ECO:0007669"/>
    <property type="project" value="InterPro"/>
</dbReference>
<dbReference type="Gene3D" id="3.30.160.20">
    <property type="match status" value="1"/>
</dbReference>
<evidence type="ECO:0000256" key="2">
    <source>
        <dbReference type="ARBA" id="ARBA00022481"/>
    </source>
</evidence>
<dbReference type="Pfam" id="PF00472">
    <property type="entry name" value="RF-1"/>
    <property type="match status" value="1"/>
</dbReference>
<dbReference type="GO" id="GO:0005737">
    <property type="term" value="C:cytoplasm"/>
    <property type="evidence" value="ECO:0007669"/>
    <property type="project" value="UniProtKB-ARBA"/>
</dbReference>
<dbReference type="EMBL" id="KZ350150">
    <property type="protein sequence ID" value="PIO64180.1"/>
    <property type="molecule type" value="Genomic_DNA"/>
</dbReference>
<dbReference type="Proteomes" id="UP000230423">
    <property type="component" value="Unassembled WGS sequence"/>
</dbReference>
<dbReference type="InterPro" id="IPR050057">
    <property type="entry name" value="Prokaryotic/Mito_RF"/>
</dbReference>
<proteinExistence type="inferred from homology"/>
<dbReference type="SUPFAM" id="SSF75620">
    <property type="entry name" value="Release factor"/>
    <property type="match status" value="1"/>
</dbReference>
<protein>
    <submittedName>
        <fullName evidence="5">Peptidyl-tRNA hydrolase domain protein</fullName>
    </submittedName>
</protein>
<dbReference type="OrthoDB" id="2019491at2759"/>
<dbReference type="InterPro" id="IPR005139">
    <property type="entry name" value="PCRF"/>
</dbReference>
<dbReference type="InterPro" id="IPR000352">
    <property type="entry name" value="Pep_chain_release_fac_I"/>
</dbReference>
<evidence type="ECO:0000259" key="4">
    <source>
        <dbReference type="PROSITE" id="PS00745"/>
    </source>
</evidence>
<organism evidence="5 6">
    <name type="scientific">Teladorsagia circumcincta</name>
    <name type="common">Brown stomach worm</name>
    <name type="synonym">Ostertagia circumcincta</name>
    <dbReference type="NCBI Taxonomy" id="45464"/>
    <lineage>
        <taxon>Eukaryota</taxon>
        <taxon>Metazoa</taxon>
        <taxon>Ecdysozoa</taxon>
        <taxon>Nematoda</taxon>
        <taxon>Chromadorea</taxon>
        <taxon>Rhabditida</taxon>
        <taxon>Rhabditina</taxon>
        <taxon>Rhabditomorpha</taxon>
        <taxon>Strongyloidea</taxon>
        <taxon>Trichostrongylidae</taxon>
        <taxon>Teladorsagia</taxon>
    </lineage>
</organism>
<dbReference type="InterPro" id="IPR045853">
    <property type="entry name" value="Pep_chain_release_fac_I_sf"/>
</dbReference>
<keyword evidence="2" id="KW-0488">Methylation</keyword>
<dbReference type="PANTHER" id="PTHR43804">
    <property type="entry name" value="LD18447P"/>
    <property type="match status" value="1"/>
</dbReference>
<dbReference type="Gene3D" id="3.30.70.1660">
    <property type="match status" value="1"/>
</dbReference>
<evidence type="ECO:0000256" key="3">
    <source>
        <dbReference type="ARBA" id="ARBA00022917"/>
    </source>
</evidence>
<evidence type="ECO:0000313" key="5">
    <source>
        <dbReference type="EMBL" id="PIO64180.1"/>
    </source>
</evidence>
<name>A0A2G9U3U4_TELCI</name>
<dbReference type="GO" id="GO:0016787">
    <property type="term" value="F:hydrolase activity"/>
    <property type="evidence" value="ECO:0007669"/>
    <property type="project" value="UniProtKB-KW"/>
</dbReference>
<feature type="domain" description="Prokaryotic-type class I peptide chain release factors" evidence="4">
    <location>
        <begin position="60"/>
        <end position="76"/>
    </location>
</feature>
<keyword evidence="6" id="KW-1185">Reference proteome</keyword>
<keyword evidence="3" id="KW-0648">Protein biosynthesis</keyword>
<sequence length="182" mass="20599">MVLKLLIGNRFEAGVHRVQRIPLTDKTRMHTSTASVAVLPEPEEVSVVVPADSVKIETMRASGPGGQNVNKRSTAVRITHKETGIAVHCMEERFQHLNLQVQLRFVLLRAPAKIAFKRLAAILMQQKVDELNEKFTSDRKLQVTNVAEFLRGEESLDNVIQRLGAMYKEEKLKHILEHCIVE</sequence>
<evidence type="ECO:0000313" key="6">
    <source>
        <dbReference type="Proteomes" id="UP000230423"/>
    </source>
</evidence>